<sequence>MIDFLTLDYLKSGNKRQQQAFEILIRQAVFEKLSEFSPVLVGTIPINIDIASSDLDIACYWNDKKYFTAQVTQAFGNEIDFEITETLISNRETIIASFFIDNFEIEIFGQNIPVIEQYGYRHMLIENKILEQEGKQFRKKIIALKEQGYKTEPAFATLLGLEGNPYEALLELE</sequence>
<gene>
    <name evidence="1" type="ORF">CLV94_0280</name>
</gene>
<dbReference type="Proteomes" id="UP000277579">
    <property type="component" value="Unassembled WGS sequence"/>
</dbReference>
<reference evidence="1 2" key="1">
    <citation type="submission" date="2018-10" db="EMBL/GenBank/DDBJ databases">
        <title>Genomic Encyclopedia of Archaeal and Bacterial Type Strains, Phase II (KMG-II): from individual species to whole genera.</title>
        <authorList>
            <person name="Goeker M."/>
        </authorList>
    </citation>
    <scope>NUCLEOTIDE SEQUENCE [LARGE SCALE GENOMIC DNA]</scope>
    <source>
        <strain evidence="1 2">DSM 29537</strain>
    </source>
</reference>
<accession>A0A495MIM1</accession>
<keyword evidence="2" id="KW-1185">Reference proteome</keyword>
<protein>
    <submittedName>
        <fullName evidence="1">Uncharacterized protein DUF4269</fullName>
    </submittedName>
</protein>
<dbReference type="AlphaFoldDB" id="A0A495MIM1"/>
<dbReference type="InterPro" id="IPR025365">
    <property type="entry name" value="DUF4269"/>
</dbReference>
<dbReference type="Pfam" id="PF14091">
    <property type="entry name" value="DUF4269"/>
    <property type="match status" value="1"/>
</dbReference>
<name>A0A495MIM1_9FLAO</name>
<dbReference type="OrthoDB" id="6402248at2"/>
<comment type="caution">
    <text evidence="1">The sequence shown here is derived from an EMBL/GenBank/DDBJ whole genome shotgun (WGS) entry which is preliminary data.</text>
</comment>
<organism evidence="1 2">
    <name type="scientific">Flavobacterium endophyticum</name>
    <dbReference type="NCBI Taxonomy" id="1540163"/>
    <lineage>
        <taxon>Bacteria</taxon>
        <taxon>Pseudomonadati</taxon>
        <taxon>Bacteroidota</taxon>
        <taxon>Flavobacteriia</taxon>
        <taxon>Flavobacteriales</taxon>
        <taxon>Flavobacteriaceae</taxon>
        <taxon>Flavobacterium</taxon>
    </lineage>
</organism>
<dbReference type="EMBL" id="RBLC01000001">
    <property type="protein sequence ID" value="RKS25250.1"/>
    <property type="molecule type" value="Genomic_DNA"/>
</dbReference>
<proteinExistence type="predicted"/>
<dbReference type="RefSeq" id="WP_121374671.1">
    <property type="nucleotide sequence ID" value="NZ_RBLC01000001.1"/>
</dbReference>
<evidence type="ECO:0000313" key="1">
    <source>
        <dbReference type="EMBL" id="RKS25250.1"/>
    </source>
</evidence>
<evidence type="ECO:0000313" key="2">
    <source>
        <dbReference type="Proteomes" id="UP000277579"/>
    </source>
</evidence>